<dbReference type="Gene3D" id="3.40.720.10">
    <property type="entry name" value="Alkaline Phosphatase, subunit A"/>
    <property type="match status" value="1"/>
</dbReference>
<evidence type="ECO:0000259" key="6">
    <source>
        <dbReference type="Pfam" id="PF00884"/>
    </source>
</evidence>
<accession>A0A382A0I3</accession>
<dbReference type="InterPro" id="IPR050448">
    <property type="entry name" value="OpgB/LTA_synthase_biosynth"/>
</dbReference>
<keyword evidence="4" id="KW-1133">Transmembrane helix</keyword>
<evidence type="ECO:0000256" key="4">
    <source>
        <dbReference type="ARBA" id="ARBA00022989"/>
    </source>
</evidence>
<keyword evidence="2" id="KW-1003">Cell membrane</keyword>
<organism evidence="7">
    <name type="scientific">marine metagenome</name>
    <dbReference type="NCBI Taxonomy" id="408172"/>
    <lineage>
        <taxon>unclassified sequences</taxon>
        <taxon>metagenomes</taxon>
        <taxon>ecological metagenomes</taxon>
    </lineage>
</organism>
<dbReference type="InterPro" id="IPR017850">
    <property type="entry name" value="Alkaline_phosphatase_core_sf"/>
</dbReference>
<evidence type="ECO:0000256" key="3">
    <source>
        <dbReference type="ARBA" id="ARBA00022692"/>
    </source>
</evidence>
<feature type="non-terminal residue" evidence="7">
    <location>
        <position position="1"/>
    </location>
</feature>
<gene>
    <name evidence="7" type="ORF">METZ01_LOCUS147902</name>
</gene>
<comment type="subcellular location">
    <subcellularLocation>
        <location evidence="1">Cell membrane</location>
        <topology evidence="1">Multi-pass membrane protein</topology>
    </subcellularLocation>
</comment>
<feature type="domain" description="Sulfatase N-terminal" evidence="6">
    <location>
        <begin position="2"/>
        <end position="203"/>
    </location>
</feature>
<reference evidence="7" key="1">
    <citation type="submission" date="2018-05" db="EMBL/GenBank/DDBJ databases">
        <authorList>
            <person name="Lanie J.A."/>
            <person name="Ng W.-L."/>
            <person name="Kazmierczak K.M."/>
            <person name="Andrzejewski T.M."/>
            <person name="Davidsen T.M."/>
            <person name="Wayne K.J."/>
            <person name="Tettelin H."/>
            <person name="Glass J.I."/>
            <person name="Rusch D."/>
            <person name="Podicherti R."/>
            <person name="Tsui H.-C.T."/>
            <person name="Winkler M.E."/>
        </authorList>
    </citation>
    <scope>NUCLEOTIDE SEQUENCE</scope>
</reference>
<evidence type="ECO:0000256" key="1">
    <source>
        <dbReference type="ARBA" id="ARBA00004651"/>
    </source>
</evidence>
<dbReference type="InterPro" id="IPR000917">
    <property type="entry name" value="Sulfatase_N"/>
</dbReference>
<dbReference type="PANTHER" id="PTHR47371">
    <property type="entry name" value="LIPOTEICHOIC ACID SYNTHASE"/>
    <property type="match status" value="1"/>
</dbReference>
<dbReference type="AlphaFoldDB" id="A0A382A0I3"/>
<name>A0A382A0I3_9ZZZZ</name>
<sequence>SQKKIETLGTLLKQIDYSTYFIFGGDADFDNMKGFVTSNGFDKVIEQKDFPINTPGTMWGIYDEYLFDYAEDILDTTQIPTLITLFTITNHQPWEIPNNKKDVIPEFSLKNEPQNIFRTMAYTDYVIGEFMENNKDKTWFDNTIFVFISDHGINEFDGMYEDPRNAHIPFIIYSPSLIIKPTIINKITSQVDVVPTLLHLIGYPEVFDLMGANILSSKYNGIACRIVNDYGMWYESDLLYTEIFNQGTGGFQYLDIYQQPYKLLSKDSYSYKLIQNNFHAYLQSAYTYYKNR</sequence>
<dbReference type="CDD" id="cd16015">
    <property type="entry name" value="LTA_synthase"/>
    <property type="match status" value="1"/>
</dbReference>
<keyword evidence="3" id="KW-0812">Transmembrane</keyword>
<proteinExistence type="predicted"/>
<dbReference type="PANTHER" id="PTHR47371:SF3">
    <property type="entry name" value="PHOSPHOGLYCEROL TRANSFERASE I"/>
    <property type="match status" value="1"/>
</dbReference>
<evidence type="ECO:0000256" key="2">
    <source>
        <dbReference type="ARBA" id="ARBA00022475"/>
    </source>
</evidence>
<dbReference type="GO" id="GO:0005886">
    <property type="term" value="C:plasma membrane"/>
    <property type="evidence" value="ECO:0007669"/>
    <property type="project" value="UniProtKB-SubCell"/>
</dbReference>
<dbReference type="EMBL" id="UINC01023423">
    <property type="protein sequence ID" value="SVA95048.1"/>
    <property type="molecule type" value="Genomic_DNA"/>
</dbReference>
<keyword evidence="5" id="KW-0472">Membrane</keyword>
<evidence type="ECO:0000256" key="5">
    <source>
        <dbReference type="ARBA" id="ARBA00023136"/>
    </source>
</evidence>
<dbReference type="Pfam" id="PF00884">
    <property type="entry name" value="Sulfatase"/>
    <property type="match status" value="1"/>
</dbReference>
<evidence type="ECO:0000313" key="7">
    <source>
        <dbReference type="EMBL" id="SVA95048.1"/>
    </source>
</evidence>
<dbReference type="SUPFAM" id="SSF53649">
    <property type="entry name" value="Alkaline phosphatase-like"/>
    <property type="match status" value="1"/>
</dbReference>
<protein>
    <recommendedName>
        <fullName evidence="6">Sulfatase N-terminal domain-containing protein</fullName>
    </recommendedName>
</protein>